<evidence type="ECO:0000256" key="1">
    <source>
        <dbReference type="ARBA" id="ARBA00022723"/>
    </source>
</evidence>
<accession>A0A151AHJ2</accession>
<dbReference type="CDD" id="cd02224">
    <property type="entry name" value="cupin_SPO2919-like"/>
    <property type="match status" value="1"/>
</dbReference>
<dbReference type="RefSeq" id="WP_066380074.1">
    <property type="nucleotide sequence ID" value="NZ_LTAZ01000003.1"/>
</dbReference>
<dbReference type="EMBL" id="LTAZ01000003">
    <property type="protein sequence ID" value="KYH27032.1"/>
    <property type="molecule type" value="Genomic_DNA"/>
</dbReference>
<dbReference type="PATRIC" id="fig|1008153.3.peg.928"/>
<dbReference type="Pfam" id="PF07883">
    <property type="entry name" value="Cupin_2"/>
    <property type="match status" value="1"/>
</dbReference>
<evidence type="ECO:0000313" key="5">
    <source>
        <dbReference type="Proteomes" id="UP000075321"/>
    </source>
</evidence>
<evidence type="ECO:0000313" key="4">
    <source>
        <dbReference type="EMBL" id="KYH27032.1"/>
    </source>
</evidence>
<organism evidence="4 5">
    <name type="scientific">Halalkalicoccus paucihalophilus</name>
    <dbReference type="NCBI Taxonomy" id="1008153"/>
    <lineage>
        <taxon>Archaea</taxon>
        <taxon>Methanobacteriati</taxon>
        <taxon>Methanobacteriota</taxon>
        <taxon>Stenosarchaea group</taxon>
        <taxon>Halobacteria</taxon>
        <taxon>Halobacteriales</taxon>
        <taxon>Halococcaceae</taxon>
        <taxon>Halalkalicoccus</taxon>
    </lineage>
</organism>
<dbReference type="PANTHER" id="PTHR35848">
    <property type="entry name" value="OXALATE-BINDING PROTEIN"/>
    <property type="match status" value="1"/>
</dbReference>
<dbReference type="InterPro" id="IPR051610">
    <property type="entry name" value="GPI/OXD"/>
</dbReference>
<evidence type="ECO:0000256" key="2">
    <source>
        <dbReference type="SAM" id="MobiDB-lite"/>
    </source>
</evidence>
<feature type="domain" description="Cupin type-2" evidence="3">
    <location>
        <begin position="39"/>
        <end position="110"/>
    </location>
</feature>
<name>A0A151AHJ2_9EURY</name>
<dbReference type="Proteomes" id="UP000075321">
    <property type="component" value="Unassembled WGS sequence"/>
</dbReference>
<comment type="caution">
    <text evidence="4">The sequence shown here is derived from an EMBL/GenBank/DDBJ whole genome shotgun (WGS) entry which is preliminary data.</text>
</comment>
<dbReference type="InterPro" id="IPR013096">
    <property type="entry name" value="Cupin_2"/>
</dbReference>
<keyword evidence="1" id="KW-0479">Metal-binding</keyword>
<protein>
    <submittedName>
        <fullName evidence="4">Cupin domain protein</fullName>
    </submittedName>
</protein>
<dbReference type="GO" id="GO:0046872">
    <property type="term" value="F:metal ion binding"/>
    <property type="evidence" value="ECO:0007669"/>
    <property type="project" value="UniProtKB-KW"/>
</dbReference>
<keyword evidence="5" id="KW-1185">Reference proteome</keyword>
<feature type="region of interest" description="Disordered" evidence="2">
    <location>
        <begin position="1"/>
        <end position="22"/>
    </location>
</feature>
<dbReference type="AlphaFoldDB" id="A0A151AHJ2"/>
<proteinExistence type="predicted"/>
<gene>
    <name evidence="4" type="ORF">HAPAU_09220</name>
</gene>
<dbReference type="InterPro" id="IPR014710">
    <property type="entry name" value="RmlC-like_jellyroll"/>
</dbReference>
<dbReference type="InterPro" id="IPR011051">
    <property type="entry name" value="RmlC_Cupin_sf"/>
</dbReference>
<evidence type="ECO:0000259" key="3">
    <source>
        <dbReference type="Pfam" id="PF07883"/>
    </source>
</evidence>
<reference evidence="4 5" key="1">
    <citation type="submission" date="2016-02" db="EMBL/GenBank/DDBJ databases">
        <title>Genome sequence of Halalkalicoccus paucihalophilus DSM 24557.</title>
        <authorList>
            <person name="Poehlein A."/>
            <person name="Daniel R."/>
        </authorList>
    </citation>
    <scope>NUCLEOTIDE SEQUENCE [LARGE SCALE GENOMIC DNA]</scope>
    <source>
        <strain evidence="4 5">DSM 24557</strain>
    </source>
</reference>
<dbReference type="SUPFAM" id="SSF51182">
    <property type="entry name" value="RmlC-like cupins"/>
    <property type="match status" value="1"/>
</dbReference>
<dbReference type="OrthoDB" id="49661at2157"/>
<sequence>MDRVNESDLEWNETDRGDTRFRRKQLAEEAGGEGIGCSLYELPPESGSWPYHYHTGNEEALYVLSGTGVLRGEEEKHDLRAGEYVALPVGEAGAHRVINDSEEPLRYLAISTMRDPDVTVYPDADAIGVFAGSPPGGREERSVEGFFEREDAREFWDLQS</sequence>
<dbReference type="Gene3D" id="2.60.120.10">
    <property type="entry name" value="Jelly Rolls"/>
    <property type="match status" value="1"/>
</dbReference>
<dbReference type="PANTHER" id="PTHR35848:SF6">
    <property type="entry name" value="CUPIN TYPE-2 DOMAIN-CONTAINING PROTEIN"/>
    <property type="match status" value="1"/>
</dbReference>